<evidence type="ECO:0000256" key="1">
    <source>
        <dbReference type="SAM" id="MobiDB-lite"/>
    </source>
</evidence>
<evidence type="ECO:0000313" key="3">
    <source>
        <dbReference type="Proteomes" id="UP000246464"/>
    </source>
</evidence>
<sequence>MATEAKTRSSYVTLFELEIRLRAYGENKIILRKRSITAAAGGETETPSVIAHATMATEARQVERGEEGVANEAHRAAAVGDGAEVGVWPDTRGPGSRRHS</sequence>
<reference evidence="2 3" key="1">
    <citation type="submission" date="2017-12" db="EMBL/GenBank/DDBJ databases">
        <title>Integrating genomic resources of turbot (Scophthalmus maximus) in depth evaluation of genetic and physical mapping variation across individuals.</title>
        <authorList>
            <person name="Martinez P."/>
        </authorList>
    </citation>
    <scope>NUCLEOTIDE SEQUENCE [LARGE SCALE GENOMIC DNA]</scope>
</reference>
<evidence type="ECO:0000313" key="2">
    <source>
        <dbReference type="EMBL" id="AWP03403.1"/>
    </source>
</evidence>
<dbReference type="EMBL" id="CP026248">
    <property type="protein sequence ID" value="AWP03403.1"/>
    <property type="molecule type" value="Genomic_DNA"/>
</dbReference>
<name>A0A2U9BHC1_SCOMX</name>
<protein>
    <submittedName>
        <fullName evidence="2">Uncharacterized protein</fullName>
    </submittedName>
</protein>
<proteinExistence type="predicted"/>
<keyword evidence="3" id="KW-1185">Reference proteome</keyword>
<accession>A0A2U9BHC1</accession>
<organism evidence="2 3">
    <name type="scientific">Scophthalmus maximus</name>
    <name type="common">Turbot</name>
    <name type="synonym">Psetta maxima</name>
    <dbReference type="NCBI Taxonomy" id="52904"/>
    <lineage>
        <taxon>Eukaryota</taxon>
        <taxon>Metazoa</taxon>
        <taxon>Chordata</taxon>
        <taxon>Craniata</taxon>
        <taxon>Vertebrata</taxon>
        <taxon>Euteleostomi</taxon>
        <taxon>Actinopterygii</taxon>
        <taxon>Neopterygii</taxon>
        <taxon>Teleostei</taxon>
        <taxon>Neoteleostei</taxon>
        <taxon>Acanthomorphata</taxon>
        <taxon>Carangaria</taxon>
        <taxon>Pleuronectiformes</taxon>
        <taxon>Pleuronectoidei</taxon>
        <taxon>Scophthalmidae</taxon>
        <taxon>Scophthalmus</taxon>
    </lineage>
</organism>
<gene>
    <name evidence="2" type="ORF">SMAX5B_007256</name>
</gene>
<feature type="region of interest" description="Disordered" evidence="1">
    <location>
        <begin position="81"/>
        <end position="100"/>
    </location>
</feature>
<dbReference type="Proteomes" id="UP000246464">
    <property type="component" value="Chromosome 6"/>
</dbReference>
<dbReference type="AlphaFoldDB" id="A0A2U9BHC1"/>